<name>A0AA86TH18_9EUKA</name>
<evidence type="ECO:0000313" key="1">
    <source>
        <dbReference type="EMBL" id="CAI9916976.1"/>
    </source>
</evidence>
<dbReference type="PROSITE" id="PS51257">
    <property type="entry name" value="PROKAR_LIPOPROTEIN"/>
    <property type="match status" value="1"/>
</dbReference>
<dbReference type="AlphaFoldDB" id="A0AA86TH18"/>
<evidence type="ECO:0000313" key="3">
    <source>
        <dbReference type="Proteomes" id="UP001642409"/>
    </source>
</evidence>
<dbReference type="EMBL" id="CATOUU010000117">
    <property type="protein sequence ID" value="CAI9916976.1"/>
    <property type="molecule type" value="Genomic_DNA"/>
</dbReference>
<proteinExistence type="predicted"/>
<keyword evidence="3" id="KW-1185">Reference proteome</keyword>
<dbReference type="EMBL" id="CAXDID020000501">
    <property type="protein sequence ID" value="CAL6097652.1"/>
    <property type="molecule type" value="Genomic_DNA"/>
</dbReference>
<evidence type="ECO:0000313" key="2">
    <source>
        <dbReference type="EMBL" id="CAL6097652.1"/>
    </source>
</evidence>
<gene>
    <name evidence="1" type="ORF">HINF_LOCUS4621</name>
    <name evidence="2" type="ORF">HINF_LOCUS69202</name>
</gene>
<reference evidence="2 3" key="2">
    <citation type="submission" date="2024-07" db="EMBL/GenBank/DDBJ databases">
        <authorList>
            <person name="Akdeniz Z."/>
        </authorList>
    </citation>
    <scope>NUCLEOTIDE SEQUENCE [LARGE SCALE GENOMIC DNA]</scope>
</reference>
<sequence>MRQGQTRTYVIQKRQTTCAYPISPSLSLSCPWYSLPSEPSPSLPRSPSPARGIPYPLSPPSTSCPLLFCPRFRKVCLQGVQIFYNYKSTMDYSYVKVVKGFMTRDYETFPTNGINLPKDNNYCQILDGMKSSTFYCDIDNQDANIEEQINILIKAFGKRNFYVVKNNIFNKYHVFCHSLIFQDLFSIKCALCNLKGCLADLAVYSKTSQLFRMINQTKNFDKSKGVYNILYEYSDNKLNLLEGYYNWVFLIHQGYKPNVIVELKQQKQPFKQLTYHEGSDSEEEEAVADQKINIDQLRERVIREDMNSSDNTYDKRRRFAYCVYMFVKQNKQQCVEIIKTFVDEGIFKPTFGKIDYITFINNFQ</sequence>
<comment type="caution">
    <text evidence="1">The sequence shown here is derived from an EMBL/GenBank/DDBJ whole genome shotgun (WGS) entry which is preliminary data.</text>
</comment>
<organism evidence="1">
    <name type="scientific">Hexamita inflata</name>
    <dbReference type="NCBI Taxonomy" id="28002"/>
    <lineage>
        <taxon>Eukaryota</taxon>
        <taxon>Metamonada</taxon>
        <taxon>Diplomonadida</taxon>
        <taxon>Hexamitidae</taxon>
        <taxon>Hexamitinae</taxon>
        <taxon>Hexamita</taxon>
    </lineage>
</organism>
<dbReference type="Proteomes" id="UP001642409">
    <property type="component" value="Unassembled WGS sequence"/>
</dbReference>
<protein>
    <submittedName>
        <fullName evidence="2">Hypothetical_protein</fullName>
    </submittedName>
</protein>
<accession>A0AA86TH18</accession>
<reference evidence="1" key="1">
    <citation type="submission" date="2023-06" db="EMBL/GenBank/DDBJ databases">
        <authorList>
            <person name="Kurt Z."/>
        </authorList>
    </citation>
    <scope>NUCLEOTIDE SEQUENCE</scope>
</reference>